<accession>A0ACC6T8M9</accession>
<dbReference type="EMBL" id="JAMYRI010000032">
    <property type="protein sequence ID" value="MER9288240.1"/>
    <property type="molecule type" value="Genomic_DNA"/>
</dbReference>
<proteinExistence type="predicted"/>
<organism evidence="1 2">
    <name type="scientific">Mesorhizobium australicum</name>
    <dbReference type="NCBI Taxonomy" id="536018"/>
    <lineage>
        <taxon>Bacteria</taxon>
        <taxon>Pseudomonadati</taxon>
        <taxon>Pseudomonadota</taxon>
        <taxon>Alphaproteobacteria</taxon>
        <taxon>Hyphomicrobiales</taxon>
        <taxon>Phyllobacteriaceae</taxon>
        <taxon>Mesorhizobium</taxon>
    </lineage>
</organism>
<comment type="caution">
    <text evidence="1">The sequence shown here is derived from an EMBL/GenBank/DDBJ whole genome shotgun (WGS) entry which is preliminary data.</text>
</comment>
<name>A0ACC6T8M9_9HYPH</name>
<reference evidence="1 2" key="1">
    <citation type="journal article" date="2024" name="Proc. Natl. Acad. Sci. U.S.A.">
        <title>The evolutionary genomics of adaptation to stress in wild rhizobium bacteria.</title>
        <authorList>
            <person name="Kehlet-Delgado H."/>
            <person name="Montoya A.P."/>
            <person name="Jensen K.T."/>
            <person name="Wendlandt C.E."/>
            <person name="Dexheimer C."/>
            <person name="Roberts M."/>
            <person name="Torres Martinez L."/>
            <person name="Friesen M.L."/>
            <person name="Griffitts J.S."/>
            <person name="Porter S.S."/>
        </authorList>
    </citation>
    <scope>NUCLEOTIDE SEQUENCE [LARGE SCALE GENOMIC DNA]</scope>
    <source>
        <strain evidence="1 2">M0468</strain>
    </source>
</reference>
<evidence type="ECO:0000313" key="2">
    <source>
        <dbReference type="Proteomes" id="UP001480082"/>
    </source>
</evidence>
<keyword evidence="2" id="KW-1185">Reference proteome</keyword>
<sequence length="95" mass="10524">MPARLRLLVVGAFATIVAGVGYYVLGQYRSHQQGKEATLQQLVDKALRQGCLDDLKATLSIPQSHPYEVANCLRMGYLSEAEVKSREDHLGIPLR</sequence>
<protein>
    <submittedName>
        <fullName evidence="1">Uncharacterized protein</fullName>
    </submittedName>
</protein>
<dbReference type="Proteomes" id="UP001480082">
    <property type="component" value="Unassembled WGS sequence"/>
</dbReference>
<gene>
    <name evidence="1" type="ORF">NKI81_30775</name>
</gene>
<evidence type="ECO:0000313" key="1">
    <source>
        <dbReference type="EMBL" id="MER9288240.1"/>
    </source>
</evidence>